<feature type="transmembrane region" description="Helical" evidence="2">
    <location>
        <begin position="115"/>
        <end position="135"/>
    </location>
</feature>
<evidence type="ECO:0000313" key="3">
    <source>
        <dbReference type="EMBL" id="GFQ92240.1"/>
    </source>
</evidence>
<feature type="region of interest" description="Disordered" evidence="1">
    <location>
        <begin position="1"/>
        <end position="32"/>
    </location>
</feature>
<reference evidence="3" key="1">
    <citation type="submission" date="2020-07" db="EMBL/GenBank/DDBJ databases">
        <title>Multicomponent nature underlies the extraordinary mechanical properties of spider dragline silk.</title>
        <authorList>
            <person name="Kono N."/>
            <person name="Nakamura H."/>
            <person name="Mori M."/>
            <person name="Yoshida Y."/>
            <person name="Ohtoshi R."/>
            <person name="Malay A.D."/>
            <person name="Moran D.A.P."/>
            <person name="Tomita M."/>
            <person name="Numata K."/>
            <person name="Arakawa K."/>
        </authorList>
    </citation>
    <scope>NUCLEOTIDE SEQUENCE</scope>
</reference>
<accession>A0A8X6KZI4</accession>
<proteinExistence type="predicted"/>
<name>A0A8X6KZI4_TRICU</name>
<organism evidence="3 4">
    <name type="scientific">Trichonephila clavata</name>
    <name type="common">Joro spider</name>
    <name type="synonym">Nephila clavata</name>
    <dbReference type="NCBI Taxonomy" id="2740835"/>
    <lineage>
        <taxon>Eukaryota</taxon>
        <taxon>Metazoa</taxon>
        <taxon>Ecdysozoa</taxon>
        <taxon>Arthropoda</taxon>
        <taxon>Chelicerata</taxon>
        <taxon>Arachnida</taxon>
        <taxon>Araneae</taxon>
        <taxon>Araneomorphae</taxon>
        <taxon>Entelegynae</taxon>
        <taxon>Araneoidea</taxon>
        <taxon>Nephilidae</taxon>
        <taxon>Trichonephila</taxon>
    </lineage>
</organism>
<dbReference type="AlphaFoldDB" id="A0A8X6KZI4"/>
<feature type="transmembrane region" description="Helical" evidence="2">
    <location>
        <begin position="222"/>
        <end position="243"/>
    </location>
</feature>
<feature type="compositionally biased region" description="Polar residues" evidence="1">
    <location>
        <begin position="1"/>
        <end position="14"/>
    </location>
</feature>
<keyword evidence="2" id="KW-0472">Membrane</keyword>
<comment type="caution">
    <text evidence="3">The sequence shown here is derived from an EMBL/GenBank/DDBJ whole genome shotgun (WGS) entry which is preliminary data.</text>
</comment>
<dbReference type="Proteomes" id="UP000887116">
    <property type="component" value="Unassembled WGS sequence"/>
</dbReference>
<keyword evidence="2" id="KW-1133">Transmembrane helix</keyword>
<keyword evidence="2" id="KW-0812">Transmembrane</keyword>
<feature type="transmembrane region" description="Helical" evidence="2">
    <location>
        <begin position="147"/>
        <end position="166"/>
    </location>
</feature>
<dbReference type="EMBL" id="BMAO01013997">
    <property type="protein sequence ID" value="GFQ92240.1"/>
    <property type="molecule type" value="Genomic_DNA"/>
</dbReference>
<gene>
    <name evidence="3" type="primary">NCL1_13038</name>
    <name evidence="3" type="ORF">TNCT_602981</name>
</gene>
<sequence length="249" mass="28256">MATESVAGNETSPSLPELVTNEEQNLNENGETCESYSEVLIQDDDLSVPNTESNYQPEPILNILTAAIANTQSVSNLSRVQESEEFSRRRHQGNRWQELKRLIQKHTSKIRNSRWCVYGLILLMVLPTSAMSISLKHRMECRRSTTVIVFLSGVIGFLLLICRLVTVTIRNFCTTLRGKEPTAVSKALFIGLLFLFLVGMLAFYLVPPVFDPSSEDYCVKDFYTYINGMNIIVSYIFFIALLLHVPEYL</sequence>
<protein>
    <submittedName>
        <fullName evidence="3">Uncharacterized protein</fullName>
    </submittedName>
</protein>
<feature type="compositionally biased region" description="Polar residues" evidence="1">
    <location>
        <begin position="21"/>
        <end position="32"/>
    </location>
</feature>
<dbReference type="OrthoDB" id="10386024at2759"/>
<keyword evidence="4" id="KW-1185">Reference proteome</keyword>
<evidence type="ECO:0000313" key="4">
    <source>
        <dbReference type="Proteomes" id="UP000887116"/>
    </source>
</evidence>
<evidence type="ECO:0000256" key="2">
    <source>
        <dbReference type="SAM" id="Phobius"/>
    </source>
</evidence>
<feature type="transmembrane region" description="Helical" evidence="2">
    <location>
        <begin position="187"/>
        <end position="210"/>
    </location>
</feature>
<evidence type="ECO:0000256" key="1">
    <source>
        <dbReference type="SAM" id="MobiDB-lite"/>
    </source>
</evidence>